<protein>
    <submittedName>
        <fullName evidence="2">Uncharacterized protein</fullName>
    </submittedName>
</protein>
<comment type="caution">
    <text evidence="2">The sequence shown here is derived from an EMBL/GenBank/DDBJ whole genome shotgun (WGS) entry which is preliminary data.</text>
</comment>
<keyword evidence="1" id="KW-1133">Transmembrane helix</keyword>
<dbReference type="Proteomes" id="UP000674938">
    <property type="component" value="Unassembled WGS sequence"/>
</dbReference>
<evidence type="ECO:0000313" key="3">
    <source>
        <dbReference type="Proteomes" id="UP000674938"/>
    </source>
</evidence>
<reference evidence="2" key="1">
    <citation type="submission" date="2020-12" db="EMBL/GenBank/DDBJ databases">
        <title>Vagococcus allomyrinae sp. nov. and Enterococcus lavae sp. nov., isolated from the larvae of Allomyrina dichotoma.</title>
        <authorList>
            <person name="Lee S.D."/>
        </authorList>
    </citation>
    <scope>NUCLEOTIDE SEQUENCE</scope>
    <source>
        <strain evidence="2">BWB3-3</strain>
    </source>
</reference>
<dbReference type="RefSeq" id="WP_209524340.1">
    <property type="nucleotide sequence ID" value="NZ_JAEEGA010000001.1"/>
</dbReference>
<feature type="transmembrane region" description="Helical" evidence="1">
    <location>
        <begin position="67"/>
        <end position="87"/>
    </location>
</feature>
<keyword evidence="1" id="KW-0812">Transmembrane</keyword>
<keyword evidence="1" id="KW-0472">Membrane</keyword>
<sequence>MTKTKSMTLLKKYFQSKEILVGEVQKRLGAGYELKEFAYSPELKQVVIPANSQGQDLAIVVKRYKKVPTFLGILLMAVMIVGSLFIWQQSQLPKENILPAALAPEMKDAKEIDKEELMKRMQKKVDEGYVNLQMNTEVIFNQGDGFGTIQAVNPEENQTVIAFDIFLADSDEILYSSGSISPGQYINKGKLNRTLKKGTYEAYAAVKMFDEETQKELNASKVVLSIVVNS</sequence>
<proteinExistence type="predicted"/>
<gene>
    <name evidence="2" type="ORF">I6N95_00295</name>
</gene>
<name>A0A940SUK2_9ENTE</name>
<keyword evidence="3" id="KW-1185">Reference proteome</keyword>
<accession>A0A940SUK2</accession>
<dbReference type="EMBL" id="JAEEGA010000001">
    <property type="protein sequence ID" value="MBP1039433.1"/>
    <property type="molecule type" value="Genomic_DNA"/>
</dbReference>
<evidence type="ECO:0000256" key="1">
    <source>
        <dbReference type="SAM" id="Phobius"/>
    </source>
</evidence>
<dbReference type="AlphaFoldDB" id="A0A940SUK2"/>
<evidence type="ECO:0000313" key="2">
    <source>
        <dbReference type="EMBL" id="MBP1039433.1"/>
    </source>
</evidence>
<organism evidence="2 3">
    <name type="scientific">Vagococcus allomyrinae</name>
    <dbReference type="NCBI Taxonomy" id="2794353"/>
    <lineage>
        <taxon>Bacteria</taxon>
        <taxon>Bacillati</taxon>
        <taxon>Bacillota</taxon>
        <taxon>Bacilli</taxon>
        <taxon>Lactobacillales</taxon>
        <taxon>Enterococcaceae</taxon>
        <taxon>Vagococcus</taxon>
    </lineage>
</organism>